<dbReference type="AlphaFoldDB" id="A0A6M7UP97"/>
<name>A0A6M7UP97_9HYPH</name>
<dbReference type="EMBL" id="CP033361">
    <property type="protein sequence ID" value="QKC77820.1"/>
    <property type="molecule type" value="Genomic_DNA"/>
</dbReference>
<protein>
    <recommendedName>
        <fullName evidence="3">TupA-like ATPgrasp</fullName>
    </recommendedName>
</protein>
<proteinExistence type="predicted"/>
<evidence type="ECO:0000313" key="1">
    <source>
        <dbReference type="EMBL" id="QKC77820.1"/>
    </source>
</evidence>
<accession>A0A6M7UP97</accession>
<gene>
    <name evidence="1" type="ORF">EB233_21925</name>
</gene>
<evidence type="ECO:0008006" key="3">
    <source>
        <dbReference type="Google" id="ProtNLM"/>
    </source>
</evidence>
<dbReference type="InterPro" id="IPR029465">
    <property type="entry name" value="ATPgrasp_TupA"/>
</dbReference>
<reference evidence="1 2" key="1">
    <citation type="submission" date="2018-10" db="EMBL/GenBank/DDBJ databases">
        <authorList>
            <person name="Perry B.J."/>
            <person name="Sullivan J.T."/>
            <person name="Murphy R.J.T."/>
            <person name="Ramsay J.P."/>
            <person name="Ronson C.W."/>
        </authorList>
    </citation>
    <scope>NUCLEOTIDE SEQUENCE [LARGE SCALE GENOMIC DNA]</scope>
    <source>
        <strain evidence="1 2">NZP2014</strain>
    </source>
</reference>
<dbReference type="Proteomes" id="UP000503339">
    <property type="component" value="Chromosome"/>
</dbReference>
<dbReference type="Pfam" id="PF14305">
    <property type="entry name" value="ATPgrasp_TupA"/>
    <property type="match status" value="1"/>
</dbReference>
<keyword evidence="2" id="KW-1185">Reference proteome</keyword>
<sequence>MLPTGRLHPDQASRTGPYTPMTAKADISWTDRAILSVARLWLTLRHPALVVRFFMKLGYLPNPAAPARYHEMLLWRKLVDRNPLFVTLTDKLAAKAYIHDACPEIAGPETLWRGQDAADIPADLLAGAVMVKANHGSAMNIFVRDGEPDHAAIMRKANRWLRKRYGRRDGEWAYWPVVPTVFVEERLTLSGGTIATDIKVHVCSGVISHVWVEDKHAERSLLFDRQATPLPGRDPDYPREDQALPVNARLIDHVRQAISMAPGIAGDLDYIRIDFLVTDGSLYAGEITAYSAAGYGTWTNPVIAEEIERLWRIDQSAFLRRQHKGAVRLYADALRARCRSRN</sequence>
<dbReference type="KEGG" id="merd:EB233_21925"/>
<organism evidence="1 2">
    <name type="scientific">Mesorhizobium erdmanii</name>
    <dbReference type="NCBI Taxonomy" id="1777866"/>
    <lineage>
        <taxon>Bacteria</taxon>
        <taxon>Pseudomonadati</taxon>
        <taxon>Pseudomonadota</taxon>
        <taxon>Alphaproteobacteria</taxon>
        <taxon>Hyphomicrobiales</taxon>
        <taxon>Phyllobacteriaceae</taxon>
        <taxon>Mesorhizobium</taxon>
    </lineage>
</organism>
<evidence type="ECO:0000313" key="2">
    <source>
        <dbReference type="Proteomes" id="UP000503339"/>
    </source>
</evidence>